<proteinExistence type="predicted"/>
<evidence type="ECO:0000313" key="3">
    <source>
        <dbReference type="Proteomes" id="UP001295463"/>
    </source>
</evidence>
<sequence>MQHRTDDTTDGISVMTRFSSIEQHPEQRFNQRQSLSARLPGLVYLILGRAPLRRLAQSLITLLLLLSPISFTTDAITNFVYECPVSLGSSLKDRRSAVARRTVAFPSAALSAASGALDVRTMPTASRTSQAEQISIPFPSRASPV</sequence>
<reference evidence="2 3" key="1">
    <citation type="submission" date="2022-03" db="EMBL/GenBank/DDBJ databases">
        <authorList>
            <person name="Koch H."/>
        </authorList>
    </citation>
    <scope>NUCLEOTIDE SEQUENCE [LARGE SCALE GENOMIC DNA]</scope>
    <source>
        <strain evidence="2 3">G1</strain>
    </source>
</reference>
<accession>A0ABM9D6P0</accession>
<dbReference type="EMBL" id="OW150024">
    <property type="protein sequence ID" value="CAH2030897.1"/>
    <property type="molecule type" value="Genomic_DNA"/>
</dbReference>
<dbReference type="Proteomes" id="UP001295463">
    <property type="component" value="Chromosome"/>
</dbReference>
<feature type="region of interest" description="Disordered" evidence="1">
    <location>
        <begin position="125"/>
        <end position="145"/>
    </location>
</feature>
<name>A0ABM9D6P0_9BACT</name>
<evidence type="ECO:0000256" key="1">
    <source>
        <dbReference type="SAM" id="MobiDB-lite"/>
    </source>
</evidence>
<organism evidence="2 3">
    <name type="scientific">Trichlorobacter ammonificans</name>
    <dbReference type="NCBI Taxonomy" id="2916410"/>
    <lineage>
        <taxon>Bacteria</taxon>
        <taxon>Pseudomonadati</taxon>
        <taxon>Thermodesulfobacteriota</taxon>
        <taxon>Desulfuromonadia</taxon>
        <taxon>Geobacterales</taxon>
        <taxon>Geobacteraceae</taxon>
        <taxon>Trichlorobacter</taxon>
    </lineage>
</organism>
<gene>
    <name evidence="2" type="ORF">GEAMG1_1083</name>
</gene>
<evidence type="ECO:0000313" key="2">
    <source>
        <dbReference type="EMBL" id="CAH2030897.1"/>
    </source>
</evidence>
<protein>
    <submittedName>
        <fullName evidence="2">Uncharacterized protein</fullName>
    </submittedName>
</protein>
<keyword evidence="3" id="KW-1185">Reference proteome</keyword>
<dbReference type="RefSeq" id="WP_305731764.1">
    <property type="nucleotide sequence ID" value="NZ_OW150024.1"/>
</dbReference>